<gene>
    <name evidence="3" type="ORF">SEMRO_303_G112410.1</name>
</gene>
<organism evidence="3 4">
    <name type="scientific">Seminavis robusta</name>
    <dbReference type="NCBI Taxonomy" id="568900"/>
    <lineage>
        <taxon>Eukaryota</taxon>
        <taxon>Sar</taxon>
        <taxon>Stramenopiles</taxon>
        <taxon>Ochrophyta</taxon>
        <taxon>Bacillariophyta</taxon>
        <taxon>Bacillariophyceae</taxon>
        <taxon>Bacillariophycidae</taxon>
        <taxon>Naviculales</taxon>
        <taxon>Naviculaceae</taxon>
        <taxon>Seminavis</taxon>
    </lineage>
</organism>
<dbReference type="Proteomes" id="UP001153069">
    <property type="component" value="Unassembled WGS sequence"/>
</dbReference>
<keyword evidence="4" id="KW-1185">Reference proteome</keyword>
<dbReference type="OrthoDB" id="408373at2759"/>
<dbReference type="EMBL" id="CAICTM010000302">
    <property type="protein sequence ID" value="CAB9507368.1"/>
    <property type="molecule type" value="Genomic_DNA"/>
</dbReference>
<reference evidence="3" key="1">
    <citation type="submission" date="2020-06" db="EMBL/GenBank/DDBJ databases">
        <authorList>
            <consortium name="Plant Systems Biology data submission"/>
        </authorList>
    </citation>
    <scope>NUCLEOTIDE SEQUENCE</scope>
    <source>
        <strain evidence="3">D6</strain>
    </source>
</reference>
<dbReference type="PANTHER" id="PTHR43798:SF33">
    <property type="entry name" value="HYDROLASE, PUTATIVE (AFU_ORTHOLOGUE AFUA_2G14860)-RELATED"/>
    <property type="match status" value="1"/>
</dbReference>
<dbReference type="AlphaFoldDB" id="A0A9N8HA34"/>
<comment type="caution">
    <text evidence="3">The sequence shown here is derived from an EMBL/GenBank/DDBJ whole genome shotgun (WGS) entry which is preliminary data.</text>
</comment>
<dbReference type="SUPFAM" id="SSF53474">
    <property type="entry name" value="alpha/beta-Hydrolases"/>
    <property type="match status" value="1"/>
</dbReference>
<protein>
    <recommendedName>
        <fullName evidence="2">Serine aminopeptidase S33 domain-containing protein</fullName>
    </recommendedName>
</protein>
<dbReference type="Gene3D" id="3.40.50.1820">
    <property type="entry name" value="alpha/beta hydrolase"/>
    <property type="match status" value="1"/>
</dbReference>
<dbReference type="InterPro" id="IPR022742">
    <property type="entry name" value="Hydrolase_4"/>
</dbReference>
<feature type="region of interest" description="Disordered" evidence="1">
    <location>
        <begin position="44"/>
        <end position="64"/>
    </location>
</feature>
<accession>A0A9N8HA34</accession>
<proteinExistence type="predicted"/>
<dbReference type="Pfam" id="PF12146">
    <property type="entry name" value="Hydrolase_4"/>
    <property type="match status" value="1"/>
</dbReference>
<evidence type="ECO:0000259" key="2">
    <source>
        <dbReference type="Pfam" id="PF12146"/>
    </source>
</evidence>
<feature type="compositionally biased region" description="Basic and acidic residues" evidence="1">
    <location>
        <begin position="44"/>
        <end position="60"/>
    </location>
</feature>
<dbReference type="GO" id="GO:0016020">
    <property type="term" value="C:membrane"/>
    <property type="evidence" value="ECO:0007669"/>
    <property type="project" value="TreeGrafter"/>
</dbReference>
<dbReference type="InterPro" id="IPR050266">
    <property type="entry name" value="AB_hydrolase_sf"/>
</dbReference>
<name>A0A9N8HA34_9STRA</name>
<dbReference type="InterPro" id="IPR029058">
    <property type="entry name" value="AB_hydrolase_fold"/>
</dbReference>
<sequence length="406" mass="44930">MSSVRVGRICVCQAFVTSKAAPRFLISKSTKLISSRRFSTITVHEEKPLDDHESSTDNRKQSSQIGLSLLDTKLGQTKEGVDLLDGLDVYSVPALQDHHPLAVYGLDSTNPTSNNTTKRYPILLLHGRTWSSVPVYHLLGGNNNVSQFLNKSEENDDHDETVHESRSFMEALLEKGLQPYALDFRGFGGTPADDTGYVEPHRCVQDVQTVLQWMAKRHNTNTNTNTNVEMPALLGWSQGALVAQLVAQFHPTSVSKLILYGSIYDPLVRYPREPLYQVNLPNTSQITNTFNDAIEDFTVQGSIPPAPAALFAQAALVSDPVKAVWKHSYQFNNCDPARVHTPCLVVAGDQDPYAPLHVQQDLFCNLGRGSDRTWSILAGADHAAHLLNDVRQRFVNVAVSFVQNGK</sequence>
<evidence type="ECO:0000313" key="4">
    <source>
        <dbReference type="Proteomes" id="UP001153069"/>
    </source>
</evidence>
<dbReference type="PANTHER" id="PTHR43798">
    <property type="entry name" value="MONOACYLGLYCEROL LIPASE"/>
    <property type="match status" value="1"/>
</dbReference>
<evidence type="ECO:0000256" key="1">
    <source>
        <dbReference type="SAM" id="MobiDB-lite"/>
    </source>
</evidence>
<feature type="domain" description="Serine aminopeptidase S33" evidence="2">
    <location>
        <begin position="166"/>
        <end position="385"/>
    </location>
</feature>
<evidence type="ECO:0000313" key="3">
    <source>
        <dbReference type="EMBL" id="CAB9507368.1"/>
    </source>
</evidence>